<comment type="similarity">
    <text evidence="1">Belongs to the NAD(P)-dependent epimerase/dehydratase family.</text>
</comment>
<gene>
    <name evidence="3" type="ORF">ABE41_008675</name>
</gene>
<sequence length="295" mass="33241">MLITGAGGFTGIHACSYFYKNNYEVTGIYRNLINVNNGQWNKLQIDLQCYQSILNAVKKIRPDYVLHLAGSNSVTESWEDPFSYFNSNVINTLHLLEAVRSVSPRTKIVITTSLLQFSPQEKELPNHPYGVTKLIQKLLAEYWSALFSLNVVIAKPSNLIGPGPSKGICRILVEKIVSAEKGKGKPIIEVTNLQNTRDFLDVRDAVRAYEILLQKGLHGEEYEITSGYPRTLENVISLINGHTKHDLIIQQQENTKPDIYKSSNGEAIVALGWKPIISFEDSIEDIFLYVREEAE</sequence>
<dbReference type="EMBL" id="CP016761">
    <property type="protein sequence ID" value="ANX12080.1"/>
    <property type="molecule type" value="Genomic_DNA"/>
</dbReference>
<dbReference type="InterPro" id="IPR036291">
    <property type="entry name" value="NAD(P)-bd_dom_sf"/>
</dbReference>
<dbReference type="Gene3D" id="3.90.25.10">
    <property type="entry name" value="UDP-galactose 4-epimerase, domain 1"/>
    <property type="match status" value="1"/>
</dbReference>
<reference evidence="3 4" key="1">
    <citation type="submission" date="2016-08" db="EMBL/GenBank/DDBJ databases">
        <title>Complete genome sequence of Fictibacillus arsenicus G25-54, a strain with toxicity to nematodes and a potential arsenic-resistance activity.</title>
        <authorList>
            <person name="Zheng Z."/>
        </authorList>
    </citation>
    <scope>NUCLEOTIDE SEQUENCE [LARGE SCALE GENOMIC DNA]</scope>
    <source>
        <strain evidence="3 4">G25-54</strain>
    </source>
</reference>
<accession>A0A1B1Z3T2</accession>
<evidence type="ECO:0000259" key="2">
    <source>
        <dbReference type="Pfam" id="PF01370"/>
    </source>
</evidence>
<dbReference type="Pfam" id="PF01370">
    <property type="entry name" value="Epimerase"/>
    <property type="match status" value="1"/>
</dbReference>
<dbReference type="SUPFAM" id="SSF51735">
    <property type="entry name" value="NAD(P)-binding Rossmann-fold domains"/>
    <property type="match status" value="1"/>
</dbReference>
<evidence type="ECO:0000313" key="4">
    <source>
        <dbReference type="Proteomes" id="UP000077412"/>
    </source>
</evidence>
<organism evidence="3 4">
    <name type="scientific">Fictibacillus arsenicus</name>
    <dbReference type="NCBI Taxonomy" id="255247"/>
    <lineage>
        <taxon>Bacteria</taxon>
        <taxon>Bacillati</taxon>
        <taxon>Bacillota</taxon>
        <taxon>Bacilli</taxon>
        <taxon>Bacillales</taxon>
        <taxon>Fictibacillaceae</taxon>
        <taxon>Fictibacillus</taxon>
    </lineage>
</organism>
<feature type="domain" description="NAD-dependent epimerase/dehydratase" evidence="2">
    <location>
        <begin position="1"/>
        <end position="224"/>
    </location>
</feature>
<protein>
    <recommendedName>
        <fullName evidence="2">NAD-dependent epimerase/dehydratase domain-containing protein</fullName>
    </recommendedName>
</protein>
<keyword evidence="4" id="KW-1185">Reference proteome</keyword>
<dbReference type="AlphaFoldDB" id="A0A1B1Z3T2"/>
<proteinExistence type="inferred from homology"/>
<dbReference type="PANTHER" id="PTHR43000">
    <property type="entry name" value="DTDP-D-GLUCOSE 4,6-DEHYDRATASE-RELATED"/>
    <property type="match status" value="1"/>
</dbReference>
<dbReference type="STRING" id="255247.ABE41_008675"/>
<dbReference type="Gene3D" id="3.40.50.720">
    <property type="entry name" value="NAD(P)-binding Rossmann-like Domain"/>
    <property type="match status" value="1"/>
</dbReference>
<dbReference type="KEGG" id="far:ABE41_008675"/>
<name>A0A1B1Z3T2_9BACL</name>
<evidence type="ECO:0000313" key="3">
    <source>
        <dbReference type="EMBL" id="ANX12080.1"/>
    </source>
</evidence>
<dbReference type="InterPro" id="IPR001509">
    <property type="entry name" value="Epimerase_deHydtase"/>
</dbReference>
<dbReference type="Proteomes" id="UP000077412">
    <property type="component" value="Chromosome"/>
</dbReference>
<evidence type="ECO:0000256" key="1">
    <source>
        <dbReference type="ARBA" id="ARBA00007637"/>
    </source>
</evidence>